<reference evidence="2" key="1">
    <citation type="submission" date="2022-10" db="EMBL/GenBank/DDBJ databases">
        <title>Algoriphagus sp. a novel bacteria isolate from halophytes salicornia europaea.</title>
        <authorList>
            <person name="Peng Y."/>
            <person name="Jiang L."/>
            <person name="Lee J."/>
        </authorList>
    </citation>
    <scope>NUCLEOTIDE SEQUENCE</scope>
    <source>
        <strain evidence="2">TR-M5</strain>
    </source>
</reference>
<evidence type="ECO:0000313" key="2">
    <source>
        <dbReference type="EMBL" id="UZD23582.1"/>
    </source>
</evidence>
<evidence type="ECO:0000313" key="3">
    <source>
        <dbReference type="Proteomes" id="UP001163156"/>
    </source>
</evidence>
<feature type="domain" description="Beta-lactamase-related" evidence="1">
    <location>
        <begin position="39"/>
        <end position="401"/>
    </location>
</feature>
<dbReference type="Pfam" id="PF00144">
    <property type="entry name" value="Beta-lactamase"/>
    <property type="match status" value="1"/>
</dbReference>
<name>A0ABY6MIH4_9BACT</name>
<keyword evidence="3" id="KW-1185">Reference proteome</keyword>
<dbReference type="RefSeq" id="WP_264810131.1">
    <property type="nucleotide sequence ID" value="NZ_CP110226.1"/>
</dbReference>
<evidence type="ECO:0000259" key="1">
    <source>
        <dbReference type="Pfam" id="PF00144"/>
    </source>
</evidence>
<dbReference type="EMBL" id="CP110226">
    <property type="protein sequence ID" value="UZD23582.1"/>
    <property type="molecule type" value="Genomic_DNA"/>
</dbReference>
<proteinExistence type="predicted"/>
<accession>A0ABY6MIH4</accession>
<dbReference type="PANTHER" id="PTHR43283">
    <property type="entry name" value="BETA-LACTAMASE-RELATED"/>
    <property type="match status" value="1"/>
</dbReference>
<dbReference type="InterPro" id="IPR001466">
    <property type="entry name" value="Beta-lactam-related"/>
</dbReference>
<gene>
    <name evidence="2" type="ORF">OM944_03620</name>
</gene>
<dbReference type="InterPro" id="IPR050789">
    <property type="entry name" value="Diverse_Enzym_Activities"/>
</dbReference>
<dbReference type="PROSITE" id="PS51257">
    <property type="entry name" value="PROKAR_LIPOPROTEIN"/>
    <property type="match status" value="1"/>
</dbReference>
<organism evidence="2 3">
    <name type="scientific">Algoriphagus halophytocola</name>
    <dbReference type="NCBI Taxonomy" id="2991499"/>
    <lineage>
        <taxon>Bacteria</taxon>
        <taxon>Pseudomonadati</taxon>
        <taxon>Bacteroidota</taxon>
        <taxon>Cytophagia</taxon>
        <taxon>Cytophagales</taxon>
        <taxon>Cyclobacteriaceae</taxon>
        <taxon>Algoriphagus</taxon>
    </lineage>
</organism>
<protein>
    <submittedName>
        <fullName evidence="2">Beta-lactamase family protein</fullName>
    </submittedName>
</protein>
<dbReference type="SUPFAM" id="SSF56601">
    <property type="entry name" value="beta-lactamase/transpeptidase-like"/>
    <property type="match status" value="1"/>
</dbReference>
<dbReference type="InterPro" id="IPR012338">
    <property type="entry name" value="Beta-lactam/transpept-like"/>
</dbReference>
<sequence>MKKLFLAAYAVIIFLGSCDTKQDTTKDLLVTSQVKARIDSTLSSFVESGNLAGVSALIYEKNQEVYYNAYGYADRENQIKMDRNTIVQIYSMTKPITGTALMTLYEEGKFQLDDPLSKYAPEFVDMKVYDGVDENGELKLVAAERPVTIRDITRHTAGFPNRADIPGLSAILEEKDPRSFEIDLNEMARRIGEIPLWFQPGTQWEYGQSVDVQAFLVERIAGIPYKEYVQTHVLDPLGMDQTRYFVPEEDRARMSSSYRRTGEGQLDQMPDEEAHDFNINEYPLTPGGFGLTSTLDDYMTFARMLVNKGEFDGVRVLKPETVELMSTNHLPDSVTERSWLPTKGNVGFGIDFAVRVAPPKSAEEMNGIVGEFFWDGAASTLFWVDPVNEITAVLFVQLFPYDQIKLHKKFKDAVYGKYQPAVSTN</sequence>
<dbReference type="Gene3D" id="3.40.710.10">
    <property type="entry name" value="DD-peptidase/beta-lactamase superfamily"/>
    <property type="match status" value="1"/>
</dbReference>
<dbReference type="PANTHER" id="PTHR43283:SF3">
    <property type="entry name" value="BETA-LACTAMASE FAMILY PROTEIN (AFU_ORTHOLOGUE AFUA_5G07500)"/>
    <property type="match status" value="1"/>
</dbReference>
<dbReference type="Proteomes" id="UP001163156">
    <property type="component" value="Chromosome"/>
</dbReference>